<dbReference type="EMBL" id="CP058595">
    <property type="protein sequence ID" value="QLG43856.1"/>
    <property type="molecule type" value="Genomic_DNA"/>
</dbReference>
<reference evidence="1 2" key="1">
    <citation type="journal article" date="2006" name="Int. J. Syst. Evol. Microbiol.">
        <title>Costertonia aggregata gen. nov., sp. nov., a mesophilic marine bacterium of the family Flavobacteriaceae, isolated from a mature biofilm.</title>
        <authorList>
            <person name="Kwon K.K."/>
            <person name="Lee Y.K."/>
            <person name="Lee H.K."/>
        </authorList>
    </citation>
    <scope>NUCLEOTIDE SEQUENCE [LARGE SCALE GENOMIC DNA]</scope>
    <source>
        <strain evidence="1 2">KCCM 42265</strain>
    </source>
</reference>
<keyword evidence="2" id="KW-1185">Reference proteome</keyword>
<gene>
    <name evidence="1" type="ORF">HYG79_00310</name>
</gene>
<name>A0A7H9AJY5_9FLAO</name>
<evidence type="ECO:0000313" key="2">
    <source>
        <dbReference type="Proteomes" id="UP000509302"/>
    </source>
</evidence>
<accession>A0A7H9AJY5</accession>
<evidence type="ECO:0008006" key="3">
    <source>
        <dbReference type="Google" id="ProtNLM"/>
    </source>
</evidence>
<dbReference type="KEGG" id="cagg:HYG79_00310"/>
<dbReference type="AlphaFoldDB" id="A0A7H9AJY5"/>
<dbReference type="RefSeq" id="WP_179240193.1">
    <property type="nucleotide sequence ID" value="NZ_CP058595.1"/>
</dbReference>
<organism evidence="1 2">
    <name type="scientific">Costertonia aggregata</name>
    <dbReference type="NCBI Taxonomy" id="343403"/>
    <lineage>
        <taxon>Bacteria</taxon>
        <taxon>Pseudomonadati</taxon>
        <taxon>Bacteroidota</taxon>
        <taxon>Flavobacteriia</taxon>
        <taxon>Flavobacteriales</taxon>
        <taxon>Flavobacteriaceae</taxon>
        <taxon>Costertonia</taxon>
    </lineage>
</organism>
<evidence type="ECO:0000313" key="1">
    <source>
        <dbReference type="EMBL" id="QLG43856.1"/>
    </source>
</evidence>
<sequence length="102" mass="11987">MKTLNDDSEFYEALQKQFPPAEWPLSLQALWYAANKNWKASHEIAQDLNTVIGSWIHAHLHRVEGDAYNAGYWYSRAKRPFAKNDFDEELHEILNYAIQVSY</sequence>
<proteinExistence type="predicted"/>
<protein>
    <recommendedName>
        <fullName evidence="3">DUF309 domain-containing protein</fullName>
    </recommendedName>
</protein>
<dbReference type="Proteomes" id="UP000509302">
    <property type="component" value="Chromosome"/>
</dbReference>